<dbReference type="EMBL" id="LOCO01000003">
    <property type="protein sequence ID" value="KXO11511.1"/>
    <property type="molecule type" value="Genomic_DNA"/>
</dbReference>
<organism evidence="2 3">
    <name type="scientific">Marinobacter excellens LAMA 842</name>
    <dbReference type="NCBI Taxonomy" id="1306954"/>
    <lineage>
        <taxon>Bacteria</taxon>
        <taxon>Pseudomonadati</taxon>
        <taxon>Pseudomonadota</taxon>
        <taxon>Gammaproteobacteria</taxon>
        <taxon>Pseudomonadales</taxon>
        <taxon>Marinobacteraceae</taxon>
        <taxon>Marinobacter</taxon>
    </lineage>
</organism>
<dbReference type="SUPFAM" id="SSF53649">
    <property type="entry name" value="Alkaline phosphatase-like"/>
    <property type="match status" value="1"/>
</dbReference>
<dbReference type="Gene3D" id="3.40.720.10">
    <property type="entry name" value="Alkaline Phosphatase, subunit A"/>
    <property type="match status" value="1"/>
</dbReference>
<reference evidence="3" key="1">
    <citation type="submission" date="2015-12" db="EMBL/GenBank/DDBJ databases">
        <authorList>
            <person name="Lima A."/>
            <person name="Farahani Zayas N."/>
            <person name="Castro Da Silva M.A."/>
            <person name="Cabral A."/>
            <person name="Pessatti M.L."/>
        </authorList>
    </citation>
    <scope>NUCLEOTIDE SEQUENCE [LARGE SCALE GENOMIC DNA]</scope>
    <source>
        <strain evidence="3">LAMA 842</strain>
    </source>
</reference>
<accession>A0A137SGF6</accession>
<keyword evidence="1" id="KW-0812">Transmembrane</keyword>
<feature type="transmembrane region" description="Helical" evidence="1">
    <location>
        <begin position="47"/>
        <end position="68"/>
    </location>
</feature>
<feature type="transmembrane region" description="Helical" evidence="1">
    <location>
        <begin position="139"/>
        <end position="163"/>
    </location>
</feature>
<evidence type="ECO:0000313" key="3">
    <source>
        <dbReference type="Proteomes" id="UP000070282"/>
    </source>
</evidence>
<keyword evidence="3" id="KW-1185">Reference proteome</keyword>
<comment type="caution">
    <text evidence="2">The sequence shown here is derived from an EMBL/GenBank/DDBJ whole genome shotgun (WGS) entry which is preliminary data.</text>
</comment>
<name>A0A137SGF6_9GAMM</name>
<evidence type="ECO:0000313" key="2">
    <source>
        <dbReference type="EMBL" id="KXO11511.1"/>
    </source>
</evidence>
<gene>
    <name evidence="2" type="ORF">J122_973</name>
</gene>
<dbReference type="AlphaFoldDB" id="A0A137SGF6"/>
<protein>
    <submittedName>
        <fullName evidence="2">Putative membrane protein</fullName>
    </submittedName>
</protein>
<evidence type="ECO:0000256" key="1">
    <source>
        <dbReference type="SAM" id="Phobius"/>
    </source>
</evidence>
<keyword evidence="1" id="KW-1133">Transmembrane helix</keyword>
<keyword evidence="1" id="KW-0472">Membrane</keyword>
<feature type="transmembrane region" description="Helical" evidence="1">
    <location>
        <begin position="98"/>
        <end position="119"/>
    </location>
</feature>
<dbReference type="RefSeq" id="WP_061331390.1">
    <property type="nucleotide sequence ID" value="NZ_LOCO01000003.1"/>
</dbReference>
<dbReference type="InterPro" id="IPR017850">
    <property type="entry name" value="Alkaline_phosphatase_core_sf"/>
</dbReference>
<sequence length="522" mass="57241">MLAAFVLLNGLLLLPALALPGPAPWLALEALIIWWLLHQLPNQRDRLAMLFSGIYALMVWLIAADALVRQSLGRGLNLYLEVSLLDAAWHLLRTNLGIPGAVLVVVALILTAALVAWVFRRLGLHLARTLPLRGRALGLSATALLTLAILTPWVGSPALAFVANQGSLIKHTHQATSAFRAGLEQQPTASRQPRALPGLANTDVVLAFVESYGISGLTDERYRPVLGPRLATLAEQLDSAGLTVATGRLKAPIQGGQSWLGHLSVLSGQWINTQIAYEALLSSNYATLIDDFRVTGHQTMAVMPAITREWPEGQLFGYHRIYDQDALGYQGPAFNWVTMPDQYTWHRFEQLRQATPSPVFAELALISSHAPWVPILPVLDDWDSIGDGQIFQQWEGAGEAPASLWRDPERVREHYIQAIDYALAVAGDYAARYLTDGSLLFILGDHQPAPLITGDDASRDVIIHVISRNPTLVKPFLNGDLPGFRPGTLPDEHTDGAPMSRFRAFLLAQFGEPSRPLMQVKK</sequence>
<dbReference type="Proteomes" id="UP000070282">
    <property type="component" value="Unassembled WGS sequence"/>
</dbReference>
<proteinExistence type="predicted"/>
<dbReference type="PATRIC" id="fig|1306954.6.peg.2520"/>